<name>A0A135IC33_9GAMM</name>
<dbReference type="AlphaFoldDB" id="A0A135IC33"/>
<comment type="caution">
    <text evidence="2">The sequence shown here is derived from an EMBL/GenBank/DDBJ whole genome shotgun (WGS) entry which is preliminary data.</text>
</comment>
<evidence type="ECO:0000313" key="3">
    <source>
        <dbReference type="Proteomes" id="UP000070529"/>
    </source>
</evidence>
<feature type="domain" description="Right handed beta helix" evidence="1">
    <location>
        <begin position="760"/>
        <end position="874"/>
    </location>
</feature>
<proteinExistence type="predicted"/>
<dbReference type="Gene3D" id="2.160.20.10">
    <property type="entry name" value="Single-stranded right-handed beta-helix, Pectin lyase-like"/>
    <property type="match status" value="2"/>
</dbReference>
<dbReference type="InterPro" id="IPR011050">
    <property type="entry name" value="Pectin_lyase_fold/virulence"/>
</dbReference>
<protein>
    <recommendedName>
        <fullName evidence="1">Right handed beta helix domain-containing protein</fullName>
    </recommendedName>
</protein>
<evidence type="ECO:0000259" key="1">
    <source>
        <dbReference type="Pfam" id="PF13229"/>
    </source>
</evidence>
<dbReference type="SUPFAM" id="SSF51126">
    <property type="entry name" value="Pectin lyase-like"/>
    <property type="match status" value="2"/>
</dbReference>
<gene>
    <name evidence="2" type="ORF">ATN88_04670</name>
</gene>
<dbReference type="Pfam" id="PF20129">
    <property type="entry name" value="DUF6519"/>
    <property type="match status" value="2"/>
</dbReference>
<dbReference type="Pfam" id="PF13229">
    <property type="entry name" value="Beta_helix"/>
    <property type="match status" value="1"/>
</dbReference>
<accession>A0A135IC33</accession>
<reference evidence="2 3" key="1">
    <citation type="submission" date="2015-11" db="EMBL/GenBank/DDBJ databases">
        <title>Genomic Taxonomy of the Vibrionaceae.</title>
        <authorList>
            <person name="Gomez-Gil B."/>
            <person name="Enciso-Ibarra J."/>
        </authorList>
    </citation>
    <scope>NUCLEOTIDE SEQUENCE [LARGE SCALE GENOMIC DNA]</scope>
    <source>
        <strain evidence="2 3">CAIM 912</strain>
    </source>
</reference>
<dbReference type="InterPro" id="IPR045392">
    <property type="entry name" value="DUF6519"/>
</dbReference>
<dbReference type="InterPro" id="IPR012334">
    <property type="entry name" value="Pectin_lyas_fold"/>
</dbReference>
<dbReference type="STRING" id="294935.ATN88_04670"/>
<evidence type="ECO:0000313" key="2">
    <source>
        <dbReference type="EMBL" id="KXF83031.1"/>
    </source>
</evidence>
<keyword evidence="3" id="KW-1185">Reference proteome</keyword>
<dbReference type="InterPro" id="IPR039448">
    <property type="entry name" value="Beta_helix"/>
</dbReference>
<dbReference type="InterPro" id="IPR006626">
    <property type="entry name" value="PbH1"/>
</dbReference>
<organism evidence="2 3">
    <name type="scientific">Enterovibrio coralii</name>
    <dbReference type="NCBI Taxonomy" id="294935"/>
    <lineage>
        <taxon>Bacteria</taxon>
        <taxon>Pseudomonadati</taxon>
        <taxon>Pseudomonadota</taxon>
        <taxon>Gammaproteobacteria</taxon>
        <taxon>Vibrionales</taxon>
        <taxon>Vibrionaceae</taxon>
        <taxon>Enterovibrio</taxon>
    </lineage>
</organism>
<sequence length="1106" mass="118939">MSGKTFDSRHNYSELVSMQGRVVSDTPLNEGAAIIDRRFRAETIDLAGFCGYPAHLPDSFRIAVSGGELLVHPGRYYVDGLMAENFGFGEHDFYLPLEEMRSNEPVPFQSQPYLPIMEPLELEDGRYLVFLDVWKRPVTFLEAPELVDPAIGVDTSARIQTVWQVKLFAVDEGVTCNTEDEDIEGWGAFTQASGARLSTRANPASAVDDPCLLPPEGGYRGLENRTYMVSVHDVNDDGLPLLKWSRVNGAFAGRILAQPANNTLTLEQVAKDDYLRFNAGDWAEITDDVRVLEGNPGTMVRVLSVNDATNTIVLEAPLAAGEILLVPASTAANQSIHPILRRWDQSGVVLDTNGNDIVNLGAPGSDGLIPAPEGVFIALEDGVEVAIDLDGSGADYHVSDNWSFVTRYADSSVETFTNAPPQAFHHHYCRLAVVDVSEGEFVEPIFQDCRDPIGTAGCCTVVVRPGEDIQAALDSLSPEFGGCVCLKVGVHTIRRPLVIRHPNVSLHGESHGAQIENLSNDSAILVGSDDGSRLSGIDLSTIFIINRGGTEQPQGIIAFRGVDDSVIESCRVLSVDSISPGFGNPAIGLFDCERMLVAHCTLEGAPIGVWMDDDGQDILVQGNVISYSDAQLSGLIGVVVARLTGRVRVIDNDIEGFVRGVVVNNEPAGSPFSTATYSEIKGNRITLGQMAGEQDAVAIESNCAYGTVSENQIVLLAEDSTGVMVRGVGALVERNRIETEEQVEVQIAVLVGSDDELFSGGITVAQNWIRGCSGGVVVEQVTGIRVDNNDISGDGGTELAISITECSLVSVENNNVVGMTLSVFVSQSEDVQIMSNQIFDCGVAMTCERCSRVDISNNQVSNCTHGGIVLLLCIARAGVIANRLNYVGSAGDGIFASSIMSLFQLGECHIESNEVLNTGVGEDNVVNGQASVGIGALFVLEARIESNLVSYSDLLTRQSVLDNRALLMQGLFEISFPVSDSRFVLLGYSAQISNNKFLGSSADTMVEILSTTLTDNIRFRFERVLFNNNFIEHVGNNPDDIASGATVILNGHHASVMGNHIKSGTFFLPSFDFNNMAGPFIGNVVRGNVINHPEFPSPQFNFNTQA</sequence>
<dbReference type="RefSeq" id="WP_067410433.1">
    <property type="nucleotide sequence ID" value="NZ_LNTY01000006.1"/>
</dbReference>
<dbReference type="SMART" id="SM00710">
    <property type="entry name" value="PbH1"/>
    <property type="match status" value="8"/>
</dbReference>
<dbReference type="EMBL" id="LNTY01000006">
    <property type="protein sequence ID" value="KXF83031.1"/>
    <property type="molecule type" value="Genomic_DNA"/>
</dbReference>
<dbReference type="Proteomes" id="UP000070529">
    <property type="component" value="Unassembled WGS sequence"/>
</dbReference>